<comment type="caution">
    <text evidence="1">The sequence shown here is derived from an EMBL/GenBank/DDBJ whole genome shotgun (WGS) entry which is preliminary data.</text>
</comment>
<name>A0A833STY9_PHYIN</name>
<dbReference type="Proteomes" id="UP000602510">
    <property type="component" value="Unassembled WGS sequence"/>
</dbReference>
<proteinExistence type="predicted"/>
<organism evidence="1 3">
    <name type="scientific">Phytophthora infestans</name>
    <name type="common">Potato late blight agent</name>
    <name type="synonym">Botrytis infestans</name>
    <dbReference type="NCBI Taxonomy" id="4787"/>
    <lineage>
        <taxon>Eukaryota</taxon>
        <taxon>Sar</taxon>
        <taxon>Stramenopiles</taxon>
        <taxon>Oomycota</taxon>
        <taxon>Peronosporomycetes</taxon>
        <taxon>Peronosporales</taxon>
        <taxon>Peronosporaceae</taxon>
        <taxon>Phytophthora</taxon>
    </lineage>
</organism>
<dbReference type="Proteomes" id="UP000704712">
    <property type="component" value="Unassembled WGS sequence"/>
</dbReference>
<protein>
    <submittedName>
        <fullName evidence="1">Uncharacterized protein</fullName>
    </submittedName>
</protein>
<evidence type="ECO:0000313" key="1">
    <source>
        <dbReference type="EMBL" id="KAF4045871.1"/>
    </source>
</evidence>
<dbReference type="EMBL" id="WSZM01000038">
    <property type="protein sequence ID" value="KAF4045871.1"/>
    <property type="molecule type" value="Genomic_DNA"/>
</dbReference>
<sequence>MLRHQENILSSESQRLRAALEVEKMRYVNSMSVSAWRAIALMEKENRLDAEQSQRQLRSEVIARARILRQMQTLMQRFNVVESGMRWVSAIVLWCFSGNRTRVTPR</sequence>
<gene>
    <name evidence="1" type="ORF">GN244_ATG01703</name>
    <name evidence="2" type="ORF">GN958_ATG16942</name>
</gene>
<dbReference type="EMBL" id="JAACNO010002359">
    <property type="protein sequence ID" value="KAF4133605.1"/>
    <property type="molecule type" value="Genomic_DNA"/>
</dbReference>
<reference evidence="1" key="1">
    <citation type="submission" date="2020-04" db="EMBL/GenBank/DDBJ databases">
        <title>Hybrid Assembly of Korean Phytophthora infestans isolates.</title>
        <authorList>
            <person name="Prokchorchik M."/>
            <person name="Lee Y."/>
            <person name="Seo J."/>
            <person name="Cho J.-H."/>
            <person name="Park Y.-E."/>
            <person name="Jang D.-C."/>
            <person name="Im J.-S."/>
            <person name="Choi J.-G."/>
            <person name="Park H.-J."/>
            <person name="Lee G.-B."/>
            <person name="Lee Y.-G."/>
            <person name="Hong S.-Y."/>
            <person name="Cho K."/>
            <person name="Sohn K.H."/>
        </authorList>
    </citation>
    <scope>NUCLEOTIDE SEQUENCE</scope>
    <source>
        <strain evidence="1">KR_1_A1</strain>
        <strain evidence="2">KR_2_A2</strain>
    </source>
</reference>
<dbReference type="AlphaFoldDB" id="A0A833STY9"/>
<keyword evidence="3" id="KW-1185">Reference proteome</keyword>
<accession>A0A833STY9</accession>
<evidence type="ECO:0000313" key="2">
    <source>
        <dbReference type="EMBL" id="KAF4133605.1"/>
    </source>
</evidence>
<evidence type="ECO:0000313" key="3">
    <source>
        <dbReference type="Proteomes" id="UP000602510"/>
    </source>
</evidence>